<reference evidence="2 3" key="1">
    <citation type="submission" date="2014-10" db="EMBL/GenBank/DDBJ databases">
        <title>Pan-genome analysis of Brazilian lineage A amoebal mimiviruses.</title>
        <authorList>
            <person name="Assis F.L."/>
            <person name="Abrahao J.S."/>
            <person name="Kroon E.G."/>
            <person name="Dornas F.P."/>
            <person name="Andrade K.R."/>
            <person name="Borato P.V.M."/>
            <person name="Pilotto M.R."/>
            <person name="Benamar S."/>
            <person name="LaScola B."/>
            <person name="Colson P."/>
        </authorList>
    </citation>
    <scope>NUCLEOTIDE SEQUENCE [LARGE SCALE GENOMIC DNA]</scope>
    <source>
        <strain evidence="2 3">Kroon</strain>
    </source>
</reference>
<feature type="compositionally biased region" description="Low complexity" evidence="1">
    <location>
        <begin position="17"/>
        <end position="26"/>
    </location>
</feature>
<sequence>MNTFDNLDFISEKFATQKRASTTRSRQTTKRSKNRKSRVLTDEEKRKFTKQEKKHLHKLAKKGAKETKDSGVMRKTCQRLDVSILNVIVDDIYIRSSDEERETDDVSSVLVKKTVEKNVPCGSGWVCDEWSGRYYWVQFYATKPDFKPNESGEWFFDEWGRGYYFSNF</sequence>
<evidence type="ECO:0000313" key="3">
    <source>
        <dbReference type="Proteomes" id="UP000240461"/>
    </source>
</evidence>
<dbReference type="Proteomes" id="UP000240461">
    <property type="component" value="Segment"/>
</dbReference>
<feature type="compositionally biased region" description="Basic residues" evidence="1">
    <location>
        <begin position="27"/>
        <end position="38"/>
    </location>
</feature>
<dbReference type="EMBL" id="KM982402">
    <property type="protein sequence ID" value="AKI79769.1"/>
    <property type="molecule type" value="Genomic_DNA"/>
</dbReference>
<evidence type="ECO:0000313" key="2">
    <source>
        <dbReference type="EMBL" id="AKI79769.1"/>
    </source>
</evidence>
<feature type="region of interest" description="Disordered" evidence="1">
    <location>
        <begin position="16"/>
        <end position="44"/>
    </location>
</feature>
<name>A0A0G2Y5C5_9VIRU</name>
<keyword evidence="3" id="KW-1185">Reference proteome</keyword>
<dbReference type="KEGG" id="vg:80513524"/>
<organism evidence="2 3">
    <name type="scientific">Acanthamoeba polyphaga mimivirus Kroon</name>
    <dbReference type="NCBI Taxonomy" id="3069720"/>
    <lineage>
        <taxon>Viruses</taxon>
        <taxon>Varidnaviria</taxon>
        <taxon>Bamfordvirae</taxon>
        <taxon>Nucleocytoviricota</taxon>
        <taxon>Megaviricetes</taxon>
        <taxon>Imitervirales</taxon>
        <taxon>Mimiviridae</taxon>
        <taxon>Megamimivirinae</taxon>
        <taxon>Mimivirus</taxon>
        <taxon>Mimivirus lagoaense</taxon>
    </lineage>
</organism>
<proteinExistence type="predicted"/>
<accession>A0A0G2Y5C5</accession>
<evidence type="ECO:0000256" key="1">
    <source>
        <dbReference type="SAM" id="MobiDB-lite"/>
    </source>
</evidence>
<protein>
    <submittedName>
        <fullName evidence="2">Uncharacterized protein</fullName>
    </submittedName>
</protein>